<proteinExistence type="inferred from homology"/>
<dbReference type="AlphaFoldDB" id="A0A6M1R140"/>
<evidence type="ECO:0000256" key="1">
    <source>
        <dbReference type="ARBA" id="ARBA00010688"/>
    </source>
</evidence>
<evidence type="ECO:0000256" key="3">
    <source>
        <dbReference type="ARBA" id="ARBA00022741"/>
    </source>
</evidence>
<dbReference type="InterPro" id="IPR002173">
    <property type="entry name" value="Carboh/pur_kinase_PfkB_CS"/>
</dbReference>
<keyword evidence="3" id="KW-0547">Nucleotide-binding</keyword>
<sequence length="336" mass="35008">MVARGRERLPIRGGLLDSRRFLLVNPGKPVRTPSCYPAAVTSLDRDNAAADVLVVGEALVDVVTTADGVTRDHPGGSGANVAVALGRLGRPVRYAASFADDARGRSLAAHLADSGVVMACDPHVLDHTSTAQATIAADGSATYVFDLEWKLGEIAVGTPRFVHIGSLAPVLSPGAETVVALLDGLPDSTRVLYDINMRPTLTGTGQEIVSRIERAAAYADVVKASDEDLETLYPGIGLDKAAARLLELGAGAVAVTRGGDGASWITETERIDVEAEKVTVVDTIGAGDTFSAGLVDALWDDFDRDRREVLAHGVRAAAVTVSRAGANPPTRAELEG</sequence>
<keyword evidence="4 7" id="KW-0418">Kinase</keyword>
<keyword evidence="8" id="KW-1185">Reference proteome</keyword>
<dbReference type="Gene3D" id="3.40.1190.20">
    <property type="match status" value="1"/>
</dbReference>
<evidence type="ECO:0000313" key="8">
    <source>
        <dbReference type="Proteomes" id="UP000483261"/>
    </source>
</evidence>
<accession>A0A6M1R140</accession>
<reference evidence="7 8" key="1">
    <citation type="submission" date="2020-02" db="EMBL/GenBank/DDBJ databases">
        <title>Whole-genome analyses of novel actinobacteria.</title>
        <authorList>
            <person name="Sahin N."/>
        </authorList>
    </citation>
    <scope>NUCLEOTIDE SEQUENCE [LARGE SCALE GENOMIC DNA]</scope>
    <source>
        <strain evidence="7 8">KC13</strain>
    </source>
</reference>
<dbReference type="SUPFAM" id="SSF53613">
    <property type="entry name" value="Ribokinase-like"/>
    <property type="match status" value="1"/>
</dbReference>
<dbReference type="PANTHER" id="PTHR43085">
    <property type="entry name" value="HEXOKINASE FAMILY MEMBER"/>
    <property type="match status" value="1"/>
</dbReference>
<keyword evidence="5" id="KW-0067">ATP-binding</keyword>
<dbReference type="InterPro" id="IPR029056">
    <property type="entry name" value="Ribokinase-like"/>
</dbReference>
<dbReference type="PANTHER" id="PTHR43085:SF1">
    <property type="entry name" value="PSEUDOURIDINE KINASE-RELATED"/>
    <property type="match status" value="1"/>
</dbReference>
<evidence type="ECO:0000256" key="2">
    <source>
        <dbReference type="ARBA" id="ARBA00022679"/>
    </source>
</evidence>
<dbReference type="InterPro" id="IPR011611">
    <property type="entry name" value="PfkB_dom"/>
</dbReference>
<dbReference type="GO" id="GO:0016301">
    <property type="term" value="F:kinase activity"/>
    <property type="evidence" value="ECO:0007669"/>
    <property type="project" value="UniProtKB-KW"/>
</dbReference>
<dbReference type="InterPro" id="IPR050306">
    <property type="entry name" value="PfkB_Carbo_kinase"/>
</dbReference>
<dbReference type="Pfam" id="PF00294">
    <property type="entry name" value="PfkB"/>
    <property type="match status" value="1"/>
</dbReference>
<evidence type="ECO:0000313" key="7">
    <source>
        <dbReference type="EMBL" id="NGN95993.1"/>
    </source>
</evidence>
<keyword evidence="2" id="KW-0808">Transferase</keyword>
<organism evidence="7 8">
    <name type="scientific">Nocardioides turkmenicus</name>
    <dbReference type="NCBI Taxonomy" id="2711220"/>
    <lineage>
        <taxon>Bacteria</taxon>
        <taxon>Bacillati</taxon>
        <taxon>Actinomycetota</taxon>
        <taxon>Actinomycetes</taxon>
        <taxon>Propionibacteriales</taxon>
        <taxon>Nocardioidaceae</taxon>
        <taxon>Nocardioides</taxon>
    </lineage>
</organism>
<protein>
    <submittedName>
        <fullName evidence="7">Carbohydrate kinase</fullName>
    </submittedName>
</protein>
<feature type="domain" description="Carbohydrate kinase PfkB" evidence="6">
    <location>
        <begin position="50"/>
        <end position="329"/>
    </location>
</feature>
<evidence type="ECO:0000256" key="5">
    <source>
        <dbReference type="ARBA" id="ARBA00022840"/>
    </source>
</evidence>
<dbReference type="EMBL" id="JAALAA010000036">
    <property type="protein sequence ID" value="NGN95993.1"/>
    <property type="molecule type" value="Genomic_DNA"/>
</dbReference>
<dbReference type="CDD" id="cd01167">
    <property type="entry name" value="bac_FRK"/>
    <property type="match status" value="1"/>
</dbReference>
<dbReference type="Proteomes" id="UP000483261">
    <property type="component" value="Unassembled WGS sequence"/>
</dbReference>
<dbReference type="GO" id="GO:0005524">
    <property type="term" value="F:ATP binding"/>
    <property type="evidence" value="ECO:0007669"/>
    <property type="project" value="UniProtKB-KW"/>
</dbReference>
<name>A0A6M1R140_9ACTN</name>
<comment type="similarity">
    <text evidence="1">Belongs to the carbohydrate kinase PfkB family.</text>
</comment>
<evidence type="ECO:0000256" key="4">
    <source>
        <dbReference type="ARBA" id="ARBA00022777"/>
    </source>
</evidence>
<gene>
    <name evidence="7" type="ORF">G5C66_25045</name>
</gene>
<comment type="caution">
    <text evidence="7">The sequence shown here is derived from an EMBL/GenBank/DDBJ whole genome shotgun (WGS) entry which is preliminary data.</text>
</comment>
<dbReference type="PROSITE" id="PS00584">
    <property type="entry name" value="PFKB_KINASES_2"/>
    <property type="match status" value="1"/>
</dbReference>
<evidence type="ECO:0000259" key="6">
    <source>
        <dbReference type="Pfam" id="PF00294"/>
    </source>
</evidence>